<dbReference type="Pfam" id="PF22507">
    <property type="entry name" value="DUF6994"/>
    <property type="match status" value="1"/>
</dbReference>
<reference evidence="1" key="2">
    <citation type="journal article" date="2021" name="PeerJ">
        <title>Extensive microbial diversity within the chicken gut microbiome revealed by metagenomics and culture.</title>
        <authorList>
            <person name="Gilroy R."/>
            <person name="Ravi A."/>
            <person name="Getino M."/>
            <person name="Pursley I."/>
            <person name="Horton D.L."/>
            <person name="Alikhan N.F."/>
            <person name="Baker D."/>
            <person name="Gharbi K."/>
            <person name="Hall N."/>
            <person name="Watson M."/>
            <person name="Adriaenssens E.M."/>
            <person name="Foster-Nyarko E."/>
            <person name="Jarju S."/>
            <person name="Secka A."/>
            <person name="Antonio M."/>
            <person name="Oren A."/>
            <person name="Chaudhuri R.R."/>
            <person name="La Ragione R."/>
            <person name="Hildebrand F."/>
            <person name="Pallen M.J."/>
        </authorList>
    </citation>
    <scope>NUCLEOTIDE SEQUENCE</scope>
    <source>
        <strain evidence="1">10192</strain>
    </source>
</reference>
<proteinExistence type="predicted"/>
<name>A0A9D9DR77_9BACT</name>
<reference evidence="1" key="1">
    <citation type="submission" date="2020-10" db="EMBL/GenBank/DDBJ databases">
        <authorList>
            <person name="Gilroy R."/>
        </authorList>
    </citation>
    <scope>NUCLEOTIDE SEQUENCE</scope>
    <source>
        <strain evidence="1">10192</strain>
    </source>
</reference>
<dbReference type="AlphaFoldDB" id="A0A9D9DR77"/>
<sequence>MFEAIDINFDFTIDTPHYWEDFKSGESCKDPDIWSPKMREYQQLLYSKPLPNGDFLNLQKGDSPEFNYLYWKNFRFGSDSIINMYIHHKGLQWLINDVKKQINNFENFYETYLRTGYTIGGEIIFPKRTWSINRMRGTNAQVKDRFDLTLECIRRFYNNEQNPLYNVLKEDSNFFELFIDFKGYVNFFYLNDLVSDNYNSINFYLDFDDFERNPRPQTVEEWFTLYNKQMEFLTARNTRIHQSINK</sequence>
<dbReference type="Proteomes" id="UP000823632">
    <property type="component" value="Unassembled WGS sequence"/>
</dbReference>
<gene>
    <name evidence="1" type="ORF">IAC76_08215</name>
</gene>
<dbReference type="EMBL" id="JADIND010000185">
    <property type="protein sequence ID" value="MBO8431355.1"/>
    <property type="molecule type" value="Genomic_DNA"/>
</dbReference>
<evidence type="ECO:0000313" key="2">
    <source>
        <dbReference type="Proteomes" id="UP000823632"/>
    </source>
</evidence>
<comment type="caution">
    <text evidence="1">The sequence shown here is derived from an EMBL/GenBank/DDBJ whole genome shotgun (WGS) entry which is preliminary data.</text>
</comment>
<dbReference type="InterPro" id="IPR054263">
    <property type="entry name" value="DUF6994"/>
</dbReference>
<evidence type="ECO:0000313" key="1">
    <source>
        <dbReference type="EMBL" id="MBO8431355.1"/>
    </source>
</evidence>
<accession>A0A9D9DR77</accession>
<organism evidence="1 2">
    <name type="scientific">Candidatus Scatousia excrementipullorum</name>
    <dbReference type="NCBI Taxonomy" id="2840936"/>
    <lineage>
        <taxon>Bacteria</taxon>
        <taxon>Candidatus Scatousia</taxon>
    </lineage>
</organism>
<protein>
    <submittedName>
        <fullName evidence="1">Uncharacterized protein</fullName>
    </submittedName>
</protein>